<proteinExistence type="predicted"/>
<dbReference type="OMA" id="CMAPSTP"/>
<keyword evidence="3" id="KW-1185">Reference proteome</keyword>
<dbReference type="AlphaFoldDB" id="A0A7I4YYU5"/>
<dbReference type="Gene3D" id="2.20.100.10">
    <property type="entry name" value="Thrombospondin type-1 (TSP1) repeat"/>
    <property type="match status" value="1"/>
</dbReference>
<dbReference type="SMART" id="SM00209">
    <property type="entry name" value="TSP1"/>
    <property type="match status" value="1"/>
</dbReference>
<dbReference type="Pfam" id="PF00090">
    <property type="entry name" value="TSP_1"/>
    <property type="match status" value="1"/>
</dbReference>
<dbReference type="Proteomes" id="UP000025227">
    <property type="component" value="Unplaced"/>
</dbReference>
<organism evidence="3 4">
    <name type="scientific">Haemonchus contortus</name>
    <name type="common">Barber pole worm</name>
    <dbReference type="NCBI Taxonomy" id="6289"/>
    <lineage>
        <taxon>Eukaryota</taxon>
        <taxon>Metazoa</taxon>
        <taxon>Ecdysozoa</taxon>
        <taxon>Nematoda</taxon>
        <taxon>Chromadorea</taxon>
        <taxon>Rhabditida</taxon>
        <taxon>Rhabditina</taxon>
        <taxon>Rhabditomorpha</taxon>
        <taxon>Strongyloidea</taxon>
        <taxon>Trichostrongylidae</taxon>
        <taxon>Haemonchus</taxon>
    </lineage>
</organism>
<feature type="region of interest" description="Disordered" evidence="1">
    <location>
        <begin position="175"/>
        <end position="196"/>
    </location>
</feature>
<accession>A0A7I4YYU5</accession>
<name>A0A7I4YYU5_HAECO</name>
<evidence type="ECO:0000313" key="4">
    <source>
        <dbReference type="WBParaSite" id="HCON_00162790-00001"/>
    </source>
</evidence>
<dbReference type="InterPro" id="IPR000884">
    <property type="entry name" value="TSP1_rpt"/>
</dbReference>
<feature type="signal peptide" evidence="2">
    <location>
        <begin position="1"/>
        <end position="18"/>
    </location>
</feature>
<sequence length="196" mass="20495">MLMLVPTLIITITAGCSAYTLGGGVQATGCTTCTLPPATVPCSTCQTAPPAPPITPPQAQWGEWGAFGQCTVSCGGGQRTRQRLCNGGCSTCQCLGSAVEIQSCNTAPCPSACTTCQQTQPHYDPPVTQPPCITCSQNQPPPPCMAPSTPTPYIQPAPSSCTTCGVNLRYYDPYSNGGRRKRSQQNIKGPLSFLFN</sequence>
<keyword evidence="2" id="KW-0732">Signal</keyword>
<protein>
    <submittedName>
        <fullName evidence="4">Thrombospondin type-1 domain-containing protein 4-like</fullName>
    </submittedName>
</protein>
<evidence type="ECO:0000256" key="2">
    <source>
        <dbReference type="SAM" id="SignalP"/>
    </source>
</evidence>
<evidence type="ECO:0000313" key="3">
    <source>
        <dbReference type="Proteomes" id="UP000025227"/>
    </source>
</evidence>
<dbReference type="OrthoDB" id="6273859at2759"/>
<dbReference type="InterPro" id="IPR036383">
    <property type="entry name" value="TSP1_rpt_sf"/>
</dbReference>
<dbReference type="SUPFAM" id="SSF82895">
    <property type="entry name" value="TSP-1 type 1 repeat"/>
    <property type="match status" value="1"/>
</dbReference>
<dbReference type="WBParaSite" id="HCON_00162790-00001">
    <property type="protein sequence ID" value="HCON_00162790-00001"/>
    <property type="gene ID" value="HCON_00162790"/>
</dbReference>
<reference evidence="4" key="1">
    <citation type="submission" date="2020-12" db="UniProtKB">
        <authorList>
            <consortium name="WormBaseParasite"/>
        </authorList>
    </citation>
    <scope>IDENTIFICATION</scope>
    <source>
        <strain evidence="4">MHco3</strain>
    </source>
</reference>
<feature type="chain" id="PRO_5029520545" evidence="2">
    <location>
        <begin position="19"/>
        <end position="196"/>
    </location>
</feature>
<evidence type="ECO:0000256" key="1">
    <source>
        <dbReference type="SAM" id="MobiDB-lite"/>
    </source>
</evidence>
<dbReference type="PROSITE" id="PS50092">
    <property type="entry name" value="TSP1"/>
    <property type="match status" value="1"/>
</dbReference>